<dbReference type="Pfam" id="PF11250">
    <property type="entry name" value="FAF"/>
    <property type="match status" value="1"/>
</dbReference>
<comment type="similarity">
    <text evidence="1">Belongs to the fantastic four family.</text>
</comment>
<accession>A0AA88V4Q9</accession>
<dbReference type="AlphaFoldDB" id="A0AA88V4Q9"/>
<comment type="caution">
    <text evidence="4">The sequence shown here is derived from an EMBL/GenBank/DDBJ whole genome shotgun (WGS) entry which is preliminary data.</text>
</comment>
<dbReference type="PROSITE" id="PS51257">
    <property type="entry name" value="PROKAR_LIPOPROTEIN"/>
    <property type="match status" value="1"/>
</dbReference>
<keyword evidence="5" id="KW-1185">Reference proteome</keyword>
<feature type="domain" description="FAF" evidence="3">
    <location>
        <begin position="174"/>
        <end position="226"/>
    </location>
</feature>
<dbReference type="PANTHER" id="PTHR33155">
    <property type="entry name" value="FANTASTIC FOUR-LIKE PROTEIN (DUF3049)"/>
    <property type="match status" value="1"/>
</dbReference>
<dbReference type="InterPro" id="IPR046431">
    <property type="entry name" value="FAF_dom"/>
</dbReference>
<feature type="region of interest" description="Disordered" evidence="2">
    <location>
        <begin position="126"/>
        <end position="154"/>
    </location>
</feature>
<protein>
    <recommendedName>
        <fullName evidence="3">FAF domain-containing protein</fullName>
    </recommendedName>
</protein>
<name>A0AA88V4Q9_9ASTE</name>
<feature type="compositionally biased region" description="Low complexity" evidence="2">
    <location>
        <begin position="126"/>
        <end position="151"/>
    </location>
</feature>
<evidence type="ECO:0000313" key="5">
    <source>
        <dbReference type="Proteomes" id="UP001188597"/>
    </source>
</evidence>
<organism evidence="4 5">
    <name type="scientific">Escallonia herrerae</name>
    <dbReference type="NCBI Taxonomy" id="1293975"/>
    <lineage>
        <taxon>Eukaryota</taxon>
        <taxon>Viridiplantae</taxon>
        <taxon>Streptophyta</taxon>
        <taxon>Embryophyta</taxon>
        <taxon>Tracheophyta</taxon>
        <taxon>Spermatophyta</taxon>
        <taxon>Magnoliopsida</taxon>
        <taxon>eudicotyledons</taxon>
        <taxon>Gunneridae</taxon>
        <taxon>Pentapetalae</taxon>
        <taxon>asterids</taxon>
        <taxon>campanulids</taxon>
        <taxon>Escalloniales</taxon>
        <taxon>Escalloniaceae</taxon>
        <taxon>Escallonia</taxon>
    </lineage>
</organism>
<evidence type="ECO:0000256" key="2">
    <source>
        <dbReference type="SAM" id="MobiDB-lite"/>
    </source>
</evidence>
<dbReference type="PANTHER" id="PTHR33155:SF8">
    <property type="entry name" value="PROTEIN FANTASTIC FOUR 1"/>
    <property type="match status" value="1"/>
</dbReference>
<dbReference type="EMBL" id="JAVXUP010002835">
    <property type="protein sequence ID" value="KAK3001164.1"/>
    <property type="molecule type" value="Genomic_DNA"/>
</dbReference>
<dbReference type="Proteomes" id="UP001188597">
    <property type="component" value="Unassembled WGS sequence"/>
</dbReference>
<dbReference type="InterPro" id="IPR021410">
    <property type="entry name" value="FAF"/>
</dbReference>
<evidence type="ECO:0000256" key="1">
    <source>
        <dbReference type="ARBA" id="ARBA00008690"/>
    </source>
</evidence>
<gene>
    <name evidence="4" type="ORF">RJ639_021760</name>
</gene>
<feature type="region of interest" description="Disordered" evidence="2">
    <location>
        <begin position="35"/>
        <end position="55"/>
    </location>
</feature>
<reference evidence="4" key="1">
    <citation type="submission" date="2022-12" db="EMBL/GenBank/DDBJ databases">
        <title>Draft genome assemblies for two species of Escallonia (Escalloniales).</title>
        <authorList>
            <person name="Chanderbali A."/>
            <person name="Dervinis C."/>
            <person name="Anghel I."/>
            <person name="Soltis D."/>
            <person name="Soltis P."/>
            <person name="Zapata F."/>
        </authorList>
    </citation>
    <scope>NUCLEOTIDE SEQUENCE</scope>
    <source>
        <strain evidence="4">UCBG64.0493</strain>
        <tissue evidence="4">Leaf</tissue>
    </source>
</reference>
<evidence type="ECO:0000259" key="3">
    <source>
        <dbReference type="Pfam" id="PF11250"/>
    </source>
</evidence>
<evidence type="ECO:0000313" key="4">
    <source>
        <dbReference type="EMBL" id="KAK3001164.1"/>
    </source>
</evidence>
<sequence>MATKERDLLMSISVPGLQSCLEPRLDEPRVLRHNFSPPQSNFSRPCPVPQKPNLSPRHELEKKIHNGENNRSLKNGRNDPNYKNGDLGGFNILQCLTNTSQNCNEVVYVHPLDKRSASSLSSKSLEMCTESLGSESGSETSESSDDFSSQSWEKEKIQPLTCRVFTKKMDRSHSFPPPLTSISNSEGVQVRPHRENGRLIIKATPVSSCITYFQAERGGGRLRLSLLKECSVNCQKEEDDDEEEVTEAEAEEECCTDGGEDMEENRGTVGCEIGIGELPRPTRCKEGGHGNEGMPGWGLFRVAIS</sequence>
<proteinExistence type="inferred from homology"/>